<proteinExistence type="predicted"/>
<reference evidence="1 2" key="1">
    <citation type="submission" date="2020-10" db="EMBL/GenBank/DDBJ databases">
        <title>Investigation of anaerobic biodegradation of phenanthrene by a sulfate-dependent Geobacter anodireducens strain PheS2.</title>
        <authorList>
            <person name="Zhang Z."/>
        </authorList>
    </citation>
    <scope>NUCLEOTIDE SEQUENCE [LARGE SCALE GENOMIC DNA]</scope>
    <source>
        <strain evidence="1 2">PheS2</strain>
    </source>
</reference>
<dbReference type="Proteomes" id="UP000618926">
    <property type="component" value="Unassembled WGS sequence"/>
</dbReference>
<dbReference type="EMBL" id="JADBFD010000019">
    <property type="protein sequence ID" value="MBE2888946.1"/>
    <property type="molecule type" value="Genomic_DNA"/>
</dbReference>
<evidence type="ECO:0000313" key="1">
    <source>
        <dbReference type="EMBL" id="MBE2888946.1"/>
    </source>
</evidence>
<gene>
    <name evidence="1" type="ORF">IIE05_13330</name>
</gene>
<comment type="caution">
    <text evidence="1">The sequence shown here is derived from an EMBL/GenBank/DDBJ whole genome shotgun (WGS) entry which is preliminary data.</text>
</comment>
<evidence type="ECO:0000313" key="2">
    <source>
        <dbReference type="Proteomes" id="UP000618926"/>
    </source>
</evidence>
<accession>A0ABR9NXF3</accession>
<keyword evidence="2" id="KW-1185">Reference proteome</keyword>
<protein>
    <submittedName>
        <fullName evidence="1">Uncharacterized protein</fullName>
    </submittedName>
</protein>
<name>A0ABR9NXF3_9BACT</name>
<sequence>MALAALNTKSAAERGVKIDILHPVTGLPLGIRFTVLGVDSAACRKISRERSERRIERAKKNRGQAPIMTAEEIEAEALELLVGCTTGWDRDVTDAEGNVIDVQPTIELNEGEYLEFTPENARRIYADAGFAWLREQVDREIGDRRNFLPS</sequence>
<dbReference type="RefSeq" id="WP_192905765.1">
    <property type="nucleotide sequence ID" value="NZ_JADBFD010000019.1"/>
</dbReference>
<organism evidence="1 2">
    <name type="scientific">Geobacter anodireducens</name>
    <dbReference type="NCBI Taxonomy" id="1340425"/>
    <lineage>
        <taxon>Bacteria</taxon>
        <taxon>Pseudomonadati</taxon>
        <taxon>Thermodesulfobacteriota</taxon>
        <taxon>Desulfuromonadia</taxon>
        <taxon>Geobacterales</taxon>
        <taxon>Geobacteraceae</taxon>
        <taxon>Geobacter</taxon>
    </lineage>
</organism>